<organism evidence="2 3">
    <name type="scientific">Sulfitobacter pacificus</name>
    <dbReference type="NCBI Taxonomy" id="1499314"/>
    <lineage>
        <taxon>Bacteria</taxon>
        <taxon>Pseudomonadati</taxon>
        <taxon>Pseudomonadota</taxon>
        <taxon>Alphaproteobacteria</taxon>
        <taxon>Rhodobacterales</taxon>
        <taxon>Roseobacteraceae</taxon>
        <taxon>Sulfitobacter</taxon>
    </lineage>
</organism>
<feature type="transmembrane region" description="Helical" evidence="1">
    <location>
        <begin position="715"/>
        <end position="737"/>
    </location>
</feature>
<keyword evidence="1" id="KW-1133">Transmembrane helix</keyword>
<evidence type="ECO:0000313" key="3">
    <source>
        <dbReference type="Proteomes" id="UP001161388"/>
    </source>
</evidence>
<dbReference type="EMBL" id="BSNL01000001">
    <property type="protein sequence ID" value="GLQ26137.1"/>
    <property type="molecule type" value="Genomic_DNA"/>
</dbReference>
<evidence type="ECO:0000256" key="1">
    <source>
        <dbReference type="SAM" id="Phobius"/>
    </source>
</evidence>
<dbReference type="RefSeq" id="WP_284371028.1">
    <property type="nucleotide sequence ID" value="NZ_BSNL01000001.1"/>
</dbReference>
<feature type="transmembrane region" description="Helical" evidence="1">
    <location>
        <begin position="743"/>
        <end position="765"/>
    </location>
</feature>
<protein>
    <submittedName>
        <fullName evidence="2">Uncharacterized protein</fullName>
    </submittedName>
</protein>
<keyword evidence="1" id="KW-0812">Transmembrane</keyword>
<name>A0ABQ5VGD7_9RHOB</name>
<dbReference type="Proteomes" id="UP001161388">
    <property type="component" value="Unassembled WGS sequence"/>
</dbReference>
<proteinExistence type="predicted"/>
<feature type="transmembrane region" description="Helical" evidence="1">
    <location>
        <begin position="267"/>
        <end position="289"/>
    </location>
</feature>
<feature type="transmembrane region" description="Helical" evidence="1">
    <location>
        <begin position="295"/>
        <end position="316"/>
    </location>
</feature>
<reference evidence="2" key="1">
    <citation type="journal article" date="2014" name="Int. J. Syst. Evol. Microbiol.">
        <title>Complete genome of a new Firmicutes species belonging to the dominant human colonic microbiota ('Ruminococcus bicirculans') reveals two chromosomes and a selective capacity to utilize plant glucans.</title>
        <authorList>
            <consortium name="NISC Comparative Sequencing Program"/>
            <person name="Wegmann U."/>
            <person name="Louis P."/>
            <person name="Goesmann A."/>
            <person name="Henrissat B."/>
            <person name="Duncan S.H."/>
            <person name="Flint H.J."/>
        </authorList>
    </citation>
    <scope>NUCLEOTIDE SEQUENCE</scope>
    <source>
        <strain evidence="2">NBRC 109915</strain>
    </source>
</reference>
<gene>
    <name evidence="2" type="ORF">GCM10007927_09400</name>
</gene>
<comment type="caution">
    <text evidence="2">The sequence shown here is derived from an EMBL/GenBank/DDBJ whole genome shotgun (WGS) entry which is preliminary data.</text>
</comment>
<keyword evidence="1" id="KW-0472">Membrane</keyword>
<keyword evidence="3" id="KW-1185">Reference proteome</keyword>
<accession>A0ABQ5VGD7</accession>
<reference evidence="2" key="2">
    <citation type="submission" date="2023-01" db="EMBL/GenBank/DDBJ databases">
        <title>Draft genome sequence of Sulfitobacter pacificus strain NBRC 109915.</title>
        <authorList>
            <person name="Sun Q."/>
            <person name="Mori K."/>
        </authorList>
    </citation>
    <scope>NUCLEOTIDE SEQUENCE</scope>
    <source>
        <strain evidence="2">NBRC 109915</strain>
    </source>
</reference>
<sequence>MAVEIGALRALLSLDTAAFERGAKRATAHMGKIQARLHNVGKRFDKFGKNLTKRVSLPIVAAAGLAVKSSLSMIDSQAKMAQSLDTSVESMQVLGRAADLAGVSTGELEQVSLQLTKRLSQAAAGSGPAVAALDSLGLSAENLMQLPLDQRIAVINQAIESTVPAAQRAATAAKLFGDRAGLVASRLDPETIKAASDQIKRFGVSVSDVDADKIEAANDAISGLGLVTKGLANQITVALAPTLQAIAERIADVGEWFSKLSPEVKRFAGIATAVAAALGPALIAIGFLATGLAAVSAPVVLVVGGLAAVAAAGAYLEQRWGAITAIVEAVKLAWVQFSEGIQGYIAPALDSLGAAWDNIKGAFGNLVAAFGSLFALFGGTEFTSSKAGLLDLNTVLGEMTGIAFRNIAAGLELFARGLEMVTGMIAAAFEGDWSGVLDQLKEFGDWFAGSTIGKNAADIAKKVGRAVTDLASDVSGKFTDALKSAEDFVSGFTAALPGAVAAIGDLAKDIAAELAQMATDLFNAALDIGSQIVAGIKKGIKDKWNDLVAYVRSVADLLPKWMRKDYEIHSPSRVFAEIGQYAVDGLIVGFDERSRAAIDRAGQLARDVGEGVNDTLVPLISGVSRHLGDFVARGFKDFSGFIDGIKDTFKQALSQMIATAAQNKIMFSMGLSNEAGPGVPGKPGAVPGAGGPLSGGLGALGSAAFGGFSNALGSLFGTGGGIGALFGNIGAQISAAATGSLTAISGAVGALAVPVLAVAAAFSFFKKKIKVLDTGLRVAANSTSTLVNEFEKIQTKRFWGLSKKTREEESAADDEVAGPISKAIAGIKASVLAAGERIGLTAEKFSSWASDIKVSLKGLDEAAANAKIQEIFQTIAEDLSLAGLGAFEVIREGETAQATLSALAMAIDVVNGTFKNLGFRLHDVSVFGADAARRFSDLFGGVEGFAKSADAYYQAVYSQAERMGNVGRDLSQMFTEMGYAALPQTREQIRAIVDGLMEVGTTDIAARIIQITPALTEYIDYLKEQAQVTSEAAAAAAEMAARISDVASEISTRFAAGMDFVVQNFYSTSEQLEYYSSRAKLAFLAAGMEMPHTAAAFQSAAQKAAADVQRILGMVAQGQASLADLERAKAQQLAIIELADEAKKVYDLQDKASQERLAAAERAAKAAADLERERQSAAVRVTQSVGRSVNALDTLRDKLTSAIGDISKTATKVNDVSRQASARIVALAITTGKAWESTFMPALESLKDIDASRFQSRVEFDRARAQTGQLLARAHASIRRVEDDPMTAREMREYHNEAVRKYADIEDVLNRLLSVNKQGLA</sequence>
<evidence type="ECO:0000313" key="2">
    <source>
        <dbReference type="EMBL" id="GLQ26137.1"/>
    </source>
</evidence>